<dbReference type="Proteomes" id="UP000321570">
    <property type="component" value="Unassembled WGS sequence"/>
</dbReference>
<comment type="subcellular location">
    <subcellularLocation>
        <location evidence="1">Nucleus</location>
    </subcellularLocation>
</comment>
<sequence length="127" mass="15014">MSSGAPRFISEKEIEERKARDAAEGKAEEPYDARSLYDRLQTERARKQEEYESQKAFKNQIHRLDDDEVAFLVEKDLEKCRNEESAEEEARKLILEAKISFLLPTYFSNFNLFSVFADIFLDFQFTR</sequence>
<dbReference type="EMBL" id="CABIJS010000111">
    <property type="protein sequence ID" value="VUZ43490.1"/>
    <property type="molecule type" value="Genomic_DNA"/>
</dbReference>
<reference evidence="5 6" key="1">
    <citation type="submission" date="2019-07" db="EMBL/GenBank/DDBJ databases">
        <authorList>
            <person name="Jastrzebski P J."/>
            <person name="Paukszto L."/>
            <person name="Jastrzebski P J."/>
        </authorList>
    </citation>
    <scope>NUCLEOTIDE SEQUENCE [LARGE SCALE GENOMIC DNA]</scope>
    <source>
        <strain evidence="5 6">WMS-il1</strain>
    </source>
</reference>
<gene>
    <name evidence="5" type="ORF">WMSIL1_LOCUS3599</name>
</gene>
<feature type="domain" description="FAM192A/Fyv6 N-terminal" evidence="4">
    <location>
        <begin position="10"/>
        <end position="93"/>
    </location>
</feature>
<evidence type="ECO:0000256" key="3">
    <source>
        <dbReference type="SAM" id="MobiDB-lite"/>
    </source>
</evidence>
<dbReference type="Pfam" id="PF10187">
    <property type="entry name" value="FAM192A_Fyv6_N"/>
    <property type="match status" value="1"/>
</dbReference>
<proteinExistence type="predicted"/>
<keyword evidence="6" id="KW-1185">Reference proteome</keyword>
<dbReference type="InterPro" id="IPR039845">
    <property type="entry name" value="FAM192A"/>
</dbReference>
<feature type="compositionally biased region" description="Basic and acidic residues" evidence="3">
    <location>
        <begin position="9"/>
        <end position="32"/>
    </location>
</feature>
<organism evidence="5 6">
    <name type="scientific">Hymenolepis diminuta</name>
    <name type="common">Rat tapeworm</name>
    <dbReference type="NCBI Taxonomy" id="6216"/>
    <lineage>
        <taxon>Eukaryota</taxon>
        <taxon>Metazoa</taxon>
        <taxon>Spiralia</taxon>
        <taxon>Lophotrochozoa</taxon>
        <taxon>Platyhelminthes</taxon>
        <taxon>Cestoda</taxon>
        <taxon>Eucestoda</taxon>
        <taxon>Cyclophyllidea</taxon>
        <taxon>Hymenolepididae</taxon>
        <taxon>Hymenolepis</taxon>
    </lineage>
</organism>
<evidence type="ECO:0000256" key="1">
    <source>
        <dbReference type="ARBA" id="ARBA00004123"/>
    </source>
</evidence>
<evidence type="ECO:0000256" key="2">
    <source>
        <dbReference type="ARBA" id="ARBA00023242"/>
    </source>
</evidence>
<evidence type="ECO:0000313" key="5">
    <source>
        <dbReference type="EMBL" id="VUZ43490.1"/>
    </source>
</evidence>
<dbReference type="InterPro" id="IPR019331">
    <property type="entry name" value="FAM192A/Fyv6_N"/>
</dbReference>
<feature type="region of interest" description="Disordered" evidence="3">
    <location>
        <begin position="1"/>
        <end position="32"/>
    </location>
</feature>
<dbReference type="AlphaFoldDB" id="A0A564Y8A1"/>
<evidence type="ECO:0000313" key="6">
    <source>
        <dbReference type="Proteomes" id="UP000321570"/>
    </source>
</evidence>
<dbReference type="PANTHER" id="PTHR13495:SF0">
    <property type="entry name" value="PSME3-INTERACTING PROTEIN"/>
    <property type="match status" value="1"/>
</dbReference>
<dbReference type="GO" id="GO:0005634">
    <property type="term" value="C:nucleus"/>
    <property type="evidence" value="ECO:0007669"/>
    <property type="project" value="UniProtKB-SubCell"/>
</dbReference>
<keyword evidence="2" id="KW-0539">Nucleus</keyword>
<dbReference type="PANTHER" id="PTHR13495">
    <property type="entry name" value="NEFA-INTERACTING NUCLEAR PROTEIN NIP30"/>
    <property type="match status" value="1"/>
</dbReference>
<accession>A0A564Y8A1</accession>
<name>A0A564Y8A1_HYMDI</name>
<evidence type="ECO:0000259" key="4">
    <source>
        <dbReference type="Pfam" id="PF10187"/>
    </source>
</evidence>
<protein>
    <recommendedName>
        <fullName evidence="4">FAM192A/Fyv6 N-terminal domain-containing protein</fullName>
    </recommendedName>
</protein>